<dbReference type="PANTHER" id="PTHR46428">
    <property type="entry name" value="KELCH DOMAIN-CONTAINING PROTEIN 10"/>
    <property type="match status" value="1"/>
</dbReference>
<name>A0AAW0WK44_CHEQU</name>
<comment type="caution">
    <text evidence="5">The sequence shown here is derived from an EMBL/GenBank/DDBJ whole genome shotgun (WGS) entry which is preliminary data.</text>
</comment>
<evidence type="ECO:0000256" key="4">
    <source>
        <dbReference type="ARBA" id="ARBA00041041"/>
    </source>
</evidence>
<sequence length="401" mass="45305">MTLTSMSTNKGTYKFKPLVFHPVRPRGNLKDGTPLPMPRSGHRIVCHGLSFYSFGGYNPKISTNEYLDDTWQRTHPLFQELWQFNTVSSTWTRIEGTGRMPEELASHSAVQLGPNMLVFGGTAMPFGDSSSDSLYMCHLPTGKWQKVLTYGKKPDPMYGQAVCLSEDKLYVVGGTTGFQYSIDVHCLDLNQRVWEHLSPRVTSPNANPEERYRHEIVEFAGALYVFGGGRSDAACGLTHLPTFLLSERLWVNTQTRPDIHSGTYPQPRRCHVASRINNYVYIHGGYNGVEAFADLWRLNLISFEWQKLPCKSPVPLYFHSAAVTEDGCMYMFGGVKNLEDNKRTARVTKVWLNVGKLRDICWEALCHYTPNLPSLPPSTLLQMGIPQYIVESLQHQTPAYG</sequence>
<evidence type="ECO:0000256" key="2">
    <source>
        <dbReference type="ARBA" id="ARBA00022737"/>
    </source>
</evidence>
<dbReference type="Pfam" id="PF01344">
    <property type="entry name" value="Kelch_1"/>
    <property type="match status" value="1"/>
</dbReference>
<dbReference type="InterPro" id="IPR052125">
    <property type="entry name" value="KLHDC10"/>
</dbReference>
<keyword evidence="2" id="KW-0677">Repeat</keyword>
<dbReference type="InterPro" id="IPR015915">
    <property type="entry name" value="Kelch-typ_b-propeller"/>
</dbReference>
<accession>A0AAW0WK44</accession>
<dbReference type="GO" id="GO:0032874">
    <property type="term" value="P:positive regulation of stress-activated MAPK cascade"/>
    <property type="evidence" value="ECO:0007669"/>
    <property type="project" value="TreeGrafter"/>
</dbReference>
<comment type="similarity">
    <text evidence="3">Belongs to the KLHDC10 family.</text>
</comment>
<protein>
    <recommendedName>
        <fullName evidence="4">Kelch domain-containing protein 10</fullName>
    </recommendedName>
</protein>
<evidence type="ECO:0000313" key="5">
    <source>
        <dbReference type="EMBL" id="KAK8727621.1"/>
    </source>
</evidence>
<keyword evidence="1" id="KW-0880">Kelch repeat</keyword>
<dbReference type="Pfam" id="PF24681">
    <property type="entry name" value="Kelch_KLHDC2_KLHL20_DRC7"/>
    <property type="match status" value="1"/>
</dbReference>
<dbReference type="InterPro" id="IPR006652">
    <property type="entry name" value="Kelch_1"/>
</dbReference>
<evidence type="ECO:0000256" key="1">
    <source>
        <dbReference type="ARBA" id="ARBA00022441"/>
    </source>
</evidence>
<dbReference type="Proteomes" id="UP001445076">
    <property type="component" value="Unassembled WGS sequence"/>
</dbReference>
<gene>
    <name evidence="5" type="ORF">OTU49_009655</name>
</gene>
<keyword evidence="6" id="KW-1185">Reference proteome</keyword>
<dbReference type="AlphaFoldDB" id="A0AAW0WK44"/>
<evidence type="ECO:0000313" key="6">
    <source>
        <dbReference type="Proteomes" id="UP001445076"/>
    </source>
</evidence>
<reference evidence="5 6" key="1">
    <citation type="journal article" date="2024" name="BMC Genomics">
        <title>Genome assembly of redclaw crayfish (Cherax quadricarinatus) provides insights into its immune adaptation and hypoxia tolerance.</title>
        <authorList>
            <person name="Liu Z."/>
            <person name="Zheng J."/>
            <person name="Li H."/>
            <person name="Fang K."/>
            <person name="Wang S."/>
            <person name="He J."/>
            <person name="Zhou D."/>
            <person name="Weng S."/>
            <person name="Chi M."/>
            <person name="Gu Z."/>
            <person name="He J."/>
            <person name="Li F."/>
            <person name="Wang M."/>
        </authorList>
    </citation>
    <scope>NUCLEOTIDE SEQUENCE [LARGE SCALE GENOMIC DNA]</scope>
    <source>
        <strain evidence="5">ZL_2023a</strain>
    </source>
</reference>
<dbReference type="Gene3D" id="2.120.10.80">
    <property type="entry name" value="Kelch-type beta propeller"/>
    <property type="match status" value="2"/>
</dbReference>
<dbReference type="PANTHER" id="PTHR46428:SF1">
    <property type="entry name" value="KELCH DOMAIN-CONTAINING PROTEIN 10"/>
    <property type="match status" value="1"/>
</dbReference>
<dbReference type="EMBL" id="JARKIK010000075">
    <property type="protein sequence ID" value="KAK8727621.1"/>
    <property type="molecule type" value="Genomic_DNA"/>
</dbReference>
<evidence type="ECO:0000256" key="3">
    <source>
        <dbReference type="ARBA" id="ARBA00038487"/>
    </source>
</evidence>
<organism evidence="5 6">
    <name type="scientific">Cherax quadricarinatus</name>
    <name type="common">Australian red claw crayfish</name>
    <dbReference type="NCBI Taxonomy" id="27406"/>
    <lineage>
        <taxon>Eukaryota</taxon>
        <taxon>Metazoa</taxon>
        <taxon>Ecdysozoa</taxon>
        <taxon>Arthropoda</taxon>
        <taxon>Crustacea</taxon>
        <taxon>Multicrustacea</taxon>
        <taxon>Malacostraca</taxon>
        <taxon>Eumalacostraca</taxon>
        <taxon>Eucarida</taxon>
        <taxon>Decapoda</taxon>
        <taxon>Pleocyemata</taxon>
        <taxon>Astacidea</taxon>
        <taxon>Parastacoidea</taxon>
        <taxon>Parastacidae</taxon>
        <taxon>Cherax</taxon>
    </lineage>
</organism>
<dbReference type="SUPFAM" id="SSF117281">
    <property type="entry name" value="Kelch motif"/>
    <property type="match status" value="2"/>
</dbReference>
<proteinExistence type="inferred from homology"/>